<evidence type="ECO:0000256" key="11">
    <source>
        <dbReference type="PIRNR" id="PIRNR001174"/>
    </source>
</evidence>
<dbReference type="Gene3D" id="2.30.130.40">
    <property type="entry name" value="LON domain-like"/>
    <property type="match status" value="1"/>
</dbReference>
<evidence type="ECO:0000256" key="8">
    <source>
        <dbReference type="ARBA" id="ARBA00023016"/>
    </source>
</evidence>
<evidence type="ECO:0000256" key="7">
    <source>
        <dbReference type="ARBA" id="ARBA00022840"/>
    </source>
</evidence>
<evidence type="ECO:0000256" key="1">
    <source>
        <dbReference type="ARBA" id="ARBA00004496"/>
    </source>
</evidence>
<feature type="coiled-coil region" evidence="16">
    <location>
        <begin position="214"/>
        <end position="251"/>
    </location>
</feature>
<dbReference type="InterPro" id="IPR046336">
    <property type="entry name" value="Lon_prtase_N_sf"/>
</dbReference>
<dbReference type="Pfam" id="PF05362">
    <property type="entry name" value="Lon_C"/>
    <property type="match status" value="1"/>
</dbReference>
<reference evidence="21" key="1">
    <citation type="submission" date="2016-12" db="EMBL/GenBank/DDBJ databases">
        <authorList>
            <person name="Varghese N."/>
            <person name="Submissions S."/>
        </authorList>
    </citation>
    <scope>NUCLEOTIDE SEQUENCE [LARGE SCALE GENOMIC DNA]</scope>
    <source>
        <strain evidence="21">DSM 13020</strain>
    </source>
</reference>
<dbReference type="InterPro" id="IPR004815">
    <property type="entry name" value="Lon_bac/euk-typ"/>
</dbReference>
<evidence type="ECO:0000256" key="14">
    <source>
        <dbReference type="PROSITE-ProRule" id="PRU01122"/>
    </source>
</evidence>
<dbReference type="InterPro" id="IPR008269">
    <property type="entry name" value="Lon_proteolytic"/>
</dbReference>
<dbReference type="InterPro" id="IPR003959">
    <property type="entry name" value="ATPase_AAA_core"/>
</dbReference>
<keyword evidence="2 10" id="KW-0963">Cytoplasm</keyword>
<dbReference type="PRINTS" id="PR00830">
    <property type="entry name" value="ENDOLAPTASE"/>
</dbReference>
<dbReference type="SUPFAM" id="SSF54211">
    <property type="entry name" value="Ribosomal protein S5 domain 2-like"/>
    <property type="match status" value="1"/>
</dbReference>
<dbReference type="Proteomes" id="UP000184207">
    <property type="component" value="Unassembled WGS sequence"/>
</dbReference>
<dbReference type="HAMAP" id="MF_01973">
    <property type="entry name" value="lon_bact"/>
    <property type="match status" value="1"/>
</dbReference>
<dbReference type="Gene3D" id="1.20.58.1480">
    <property type="match status" value="1"/>
</dbReference>
<evidence type="ECO:0000256" key="2">
    <source>
        <dbReference type="ARBA" id="ARBA00022490"/>
    </source>
</evidence>
<dbReference type="InterPro" id="IPR003111">
    <property type="entry name" value="Lon_prtase_N"/>
</dbReference>
<dbReference type="PANTHER" id="PTHR10046">
    <property type="entry name" value="ATP DEPENDENT LON PROTEASE FAMILY MEMBER"/>
    <property type="match status" value="1"/>
</dbReference>
<dbReference type="EC" id="3.4.21.53" evidence="10 11"/>
<dbReference type="STRING" id="1121883.SAMN02745226_00516"/>
<feature type="binding site" evidence="10 13">
    <location>
        <begin position="378"/>
        <end position="385"/>
    </location>
    <ligand>
        <name>ATP</name>
        <dbReference type="ChEBI" id="CHEBI:30616"/>
    </ligand>
</feature>
<organism evidence="20 21">
    <name type="scientific">Fervidobacterium gondwanense DSM 13020</name>
    <dbReference type="NCBI Taxonomy" id="1121883"/>
    <lineage>
        <taxon>Bacteria</taxon>
        <taxon>Thermotogati</taxon>
        <taxon>Thermotogota</taxon>
        <taxon>Thermotogae</taxon>
        <taxon>Thermotogales</taxon>
        <taxon>Fervidobacteriaceae</taxon>
        <taxon>Fervidobacterium</taxon>
    </lineage>
</organism>
<dbReference type="GO" id="GO:0016887">
    <property type="term" value="F:ATP hydrolysis activity"/>
    <property type="evidence" value="ECO:0007669"/>
    <property type="project" value="UniProtKB-UniRule"/>
</dbReference>
<keyword evidence="8 10" id="KW-0346">Stress response</keyword>
<evidence type="ECO:0000256" key="9">
    <source>
        <dbReference type="ARBA" id="ARBA00050665"/>
    </source>
</evidence>
<evidence type="ECO:0000256" key="13">
    <source>
        <dbReference type="PIRSR" id="PIRSR001174-2"/>
    </source>
</evidence>
<dbReference type="SUPFAM" id="SSF88697">
    <property type="entry name" value="PUA domain-like"/>
    <property type="match status" value="1"/>
</dbReference>
<dbReference type="GO" id="GO:0005524">
    <property type="term" value="F:ATP binding"/>
    <property type="evidence" value="ECO:0007669"/>
    <property type="project" value="UniProtKB-UniRule"/>
</dbReference>
<dbReference type="SMART" id="SM00382">
    <property type="entry name" value="AAA"/>
    <property type="match status" value="1"/>
</dbReference>
<evidence type="ECO:0000256" key="6">
    <source>
        <dbReference type="ARBA" id="ARBA00022825"/>
    </source>
</evidence>
<dbReference type="GO" id="GO:0034605">
    <property type="term" value="P:cellular response to heat"/>
    <property type="evidence" value="ECO:0007669"/>
    <property type="project" value="UniProtKB-UniRule"/>
</dbReference>
<evidence type="ECO:0000256" key="16">
    <source>
        <dbReference type="SAM" id="Coils"/>
    </source>
</evidence>
<evidence type="ECO:0000256" key="10">
    <source>
        <dbReference type="HAMAP-Rule" id="MF_01973"/>
    </source>
</evidence>
<dbReference type="AlphaFoldDB" id="A0A1M7S5T5"/>
<dbReference type="FunFam" id="3.40.50.300:FF:000021">
    <property type="entry name" value="Lon protease homolog"/>
    <property type="match status" value="1"/>
</dbReference>
<accession>A0A1M7S5T5</accession>
<dbReference type="InterPro" id="IPR027065">
    <property type="entry name" value="Lon_Prtase"/>
</dbReference>
<evidence type="ECO:0000256" key="5">
    <source>
        <dbReference type="ARBA" id="ARBA00022801"/>
    </source>
</evidence>
<dbReference type="Gene3D" id="1.20.5.5270">
    <property type="match status" value="1"/>
</dbReference>
<comment type="subcellular location">
    <subcellularLocation>
        <location evidence="1 10 11">Cytoplasm</location>
    </subcellularLocation>
</comment>
<feature type="compositionally biased region" description="Basic and acidic residues" evidence="17">
    <location>
        <begin position="795"/>
        <end position="804"/>
    </location>
</feature>
<dbReference type="GO" id="GO:0043565">
    <property type="term" value="F:sequence-specific DNA binding"/>
    <property type="evidence" value="ECO:0007669"/>
    <property type="project" value="UniProtKB-UniRule"/>
</dbReference>
<feature type="region of interest" description="Disordered" evidence="17">
    <location>
        <begin position="1"/>
        <end position="25"/>
    </location>
</feature>
<dbReference type="PROSITE" id="PS01046">
    <property type="entry name" value="LON_SER"/>
    <property type="match status" value="1"/>
</dbReference>
<dbReference type="InterPro" id="IPR003593">
    <property type="entry name" value="AAA+_ATPase"/>
</dbReference>
<evidence type="ECO:0000259" key="18">
    <source>
        <dbReference type="PROSITE" id="PS51786"/>
    </source>
</evidence>
<dbReference type="InterPro" id="IPR015947">
    <property type="entry name" value="PUA-like_sf"/>
</dbReference>
<sequence length="822" mass="93668">MENIKNNKNKRKFSRLEKEAKKAREERISIPNTLPAIAMRSNMVIFPNTVVPFYVGREMSLMALEEAMEKTNNLVFVVNQKDPTVENPTENDLYKIGTVVRVIQVGKLPDDTFKVLVEGITRARWTKNVGEKFFVFELDLLRTRYGKSKRLIALMRMVKEELHKYVQYSRKIPPETLMLLEDVDNPDVFADIAASLCPGTIEEKQELLEIVHPANRLEKILDILVRETELLEIEQQLDQKVKERIEKTQREYYLREKLRVIRDELGGEEDVEIKELKAKIEEGKYPDYVKEKAQAELQRLEKMSPYAPEANVIRTYLDWILNLPWYEKTEDTLDINLAEKVLEEDHYGLEEPKRRILEYLATRKLSDKAKAPIICFVGPPGVGKTSLAKSIARAMNRKFGRMSLGGLRDEAEIRGHRRTYVGALPGRIIQLIRKLGVRNPIILLDEIDKMGISFQGDPASALLEVLDPEQNKDFVDLYIELPYDLSEVLFVTTANVIYSIPPALRDRMEVIEISSYTDVEKFHIAKKHIIPKIYEEFTETDKKVFEFKDESIGKIINEYTMEPGVRELERQLRSVIRRATLEYTKVGKKVVITPEKVSEYLGPSKVREEDRLDEPLVGVATGLAWTPNGGTTLYVESTLLPGNGGLIITGQLGDVMKESVRIALSLAKKMCGDEYAEKFSKNDIHIHVPEGAVPKDGPSAGITITTALVSIIKDIPVRNDIAMTGEITLRGRILPVGGIKEKVLAAYRKGINTVIMPKKNEVDLEKIPKDVCEKMKFVFVQTIDEVLEVALCDKSKQEKSDAITKKNSGKRRTRKGDSNSKR</sequence>
<comment type="catalytic activity">
    <reaction evidence="9 10 11 14">
        <text>Hydrolysis of proteins in presence of ATP.</text>
        <dbReference type="EC" id="3.4.21.53"/>
    </reaction>
</comment>
<dbReference type="Gene3D" id="3.30.230.10">
    <property type="match status" value="1"/>
</dbReference>
<dbReference type="PROSITE" id="PS51787">
    <property type="entry name" value="LON_N"/>
    <property type="match status" value="1"/>
</dbReference>
<evidence type="ECO:0000259" key="19">
    <source>
        <dbReference type="PROSITE" id="PS51787"/>
    </source>
</evidence>
<dbReference type="InterPro" id="IPR054594">
    <property type="entry name" value="Lon_lid"/>
</dbReference>
<evidence type="ECO:0000256" key="12">
    <source>
        <dbReference type="PIRSR" id="PIRSR001174-1"/>
    </source>
</evidence>
<dbReference type="CDD" id="cd19500">
    <property type="entry name" value="RecA-like_Lon"/>
    <property type="match status" value="1"/>
</dbReference>
<comment type="subunit">
    <text evidence="10 11">Homohexamer. Organized in a ring with a central cavity.</text>
</comment>
<dbReference type="SMART" id="SM00464">
    <property type="entry name" value="LON"/>
    <property type="match status" value="1"/>
</dbReference>
<dbReference type="InterPro" id="IPR020568">
    <property type="entry name" value="Ribosomal_Su5_D2-typ_SF"/>
</dbReference>
<gene>
    <name evidence="10" type="primary">lon</name>
    <name evidence="20" type="ORF">SAMN02745226_00516</name>
</gene>
<dbReference type="GO" id="GO:0005737">
    <property type="term" value="C:cytoplasm"/>
    <property type="evidence" value="ECO:0007669"/>
    <property type="project" value="UniProtKB-SubCell"/>
</dbReference>
<feature type="active site" evidence="10 12">
    <location>
        <position position="699"/>
    </location>
</feature>
<evidence type="ECO:0000256" key="15">
    <source>
        <dbReference type="RuleBase" id="RU000591"/>
    </source>
</evidence>
<feature type="region of interest" description="Disordered" evidence="17">
    <location>
        <begin position="795"/>
        <end position="822"/>
    </location>
</feature>
<keyword evidence="3 10" id="KW-0645">Protease</keyword>
<feature type="compositionally biased region" description="Basic and acidic residues" evidence="17">
    <location>
        <begin position="14"/>
        <end position="25"/>
    </location>
</feature>
<dbReference type="EMBL" id="FRDJ01000002">
    <property type="protein sequence ID" value="SHN53695.1"/>
    <property type="molecule type" value="Genomic_DNA"/>
</dbReference>
<feature type="active site" evidence="10 12">
    <location>
        <position position="742"/>
    </location>
</feature>
<dbReference type="InterPro" id="IPR008268">
    <property type="entry name" value="Peptidase_S16_AS"/>
</dbReference>
<dbReference type="Pfam" id="PF02190">
    <property type="entry name" value="LON_substr_bdg"/>
    <property type="match status" value="1"/>
</dbReference>
<evidence type="ECO:0000256" key="4">
    <source>
        <dbReference type="ARBA" id="ARBA00022741"/>
    </source>
</evidence>
<proteinExistence type="evidence at transcript level"/>
<keyword evidence="7 10" id="KW-0067">ATP-binding</keyword>
<comment type="induction">
    <text evidence="10">By heat shock.</text>
</comment>
<dbReference type="InterPro" id="IPR027417">
    <property type="entry name" value="P-loop_NTPase"/>
</dbReference>
<feature type="domain" description="Lon proteolytic" evidence="18">
    <location>
        <begin position="614"/>
        <end position="793"/>
    </location>
</feature>
<dbReference type="Pfam" id="PF22667">
    <property type="entry name" value="Lon_lid"/>
    <property type="match status" value="1"/>
</dbReference>
<dbReference type="PROSITE" id="PS51786">
    <property type="entry name" value="LON_PROTEOLYTIC"/>
    <property type="match status" value="1"/>
</dbReference>
<comment type="function">
    <text evidence="10">ATP-dependent serine protease that mediates the selective degradation of mutant and abnormal proteins as well as certain short-lived regulatory proteins. Required for cellular homeostasis and for survival from DNA damage and developmental changes induced by stress. Degrades polypeptides processively to yield small peptide fragments that are 5 to 10 amino acids long. Binds to DNA in a double-stranded, site-specific manner.</text>
</comment>
<comment type="similarity">
    <text evidence="10 11 14 15">Belongs to the peptidase S16 family.</text>
</comment>
<dbReference type="GO" id="GO:0004252">
    <property type="term" value="F:serine-type endopeptidase activity"/>
    <property type="evidence" value="ECO:0007669"/>
    <property type="project" value="UniProtKB-UniRule"/>
</dbReference>
<dbReference type="Gene3D" id="3.40.50.300">
    <property type="entry name" value="P-loop containing nucleotide triphosphate hydrolases"/>
    <property type="match status" value="1"/>
</dbReference>
<dbReference type="GO" id="GO:0004176">
    <property type="term" value="F:ATP-dependent peptidase activity"/>
    <property type="evidence" value="ECO:0007669"/>
    <property type="project" value="UniProtKB-UniRule"/>
</dbReference>
<evidence type="ECO:0000313" key="20">
    <source>
        <dbReference type="EMBL" id="SHN53695.1"/>
    </source>
</evidence>
<dbReference type="InterPro" id="IPR014721">
    <property type="entry name" value="Ribsml_uS5_D2-typ_fold_subgr"/>
</dbReference>
<protein>
    <recommendedName>
        <fullName evidence="10 11">Lon protease</fullName>
        <ecNumber evidence="10 11">3.4.21.53</ecNumber>
    </recommendedName>
    <alternativeName>
        <fullName evidence="10">ATP-dependent protease La</fullName>
    </alternativeName>
</protein>
<keyword evidence="16" id="KW-0175">Coiled coil</keyword>
<keyword evidence="5 10" id="KW-0378">Hydrolase</keyword>
<dbReference type="Gene3D" id="1.10.8.60">
    <property type="match status" value="1"/>
</dbReference>
<dbReference type="SUPFAM" id="SSF52540">
    <property type="entry name" value="P-loop containing nucleoside triphosphate hydrolases"/>
    <property type="match status" value="1"/>
</dbReference>
<dbReference type="InterPro" id="IPR027543">
    <property type="entry name" value="Lon_bac"/>
</dbReference>
<feature type="domain" description="Lon N-terminal" evidence="19">
    <location>
        <begin position="34"/>
        <end position="228"/>
    </location>
</feature>
<dbReference type="Pfam" id="PF00004">
    <property type="entry name" value="AAA"/>
    <property type="match status" value="1"/>
</dbReference>
<evidence type="ECO:0000313" key="21">
    <source>
        <dbReference type="Proteomes" id="UP000184207"/>
    </source>
</evidence>
<name>A0A1M7S5T5_FERGO</name>
<dbReference type="NCBIfam" id="TIGR00763">
    <property type="entry name" value="lon"/>
    <property type="match status" value="1"/>
</dbReference>
<evidence type="ECO:0000256" key="3">
    <source>
        <dbReference type="ARBA" id="ARBA00022670"/>
    </source>
</evidence>
<keyword evidence="6 10" id="KW-0720">Serine protease</keyword>
<dbReference type="FunFam" id="1.20.5.5270:FF:000002">
    <property type="entry name" value="Lon protease homolog"/>
    <property type="match status" value="1"/>
</dbReference>
<keyword evidence="21" id="KW-1185">Reference proteome</keyword>
<evidence type="ECO:0000256" key="17">
    <source>
        <dbReference type="SAM" id="MobiDB-lite"/>
    </source>
</evidence>
<dbReference type="PIRSF" id="PIRSF001174">
    <property type="entry name" value="Lon_proteas"/>
    <property type="match status" value="1"/>
</dbReference>
<dbReference type="RefSeq" id="WP_084634322.1">
    <property type="nucleotide sequence ID" value="NZ_FRDJ01000002.1"/>
</dbReference>
<keyword evidence="4 10" id="KW-0547">Nucleotide-binding</keyword>
<dbReference type="GO" id="GO:0006515">
    <property type="term" value="P:protein quality control for misfolded or incompletely synthesized proteins"/>
    <property type="evidence" value="ECO:0007669"/>
    <property type="project" value="UniProtKB-UniRule"/>
</dbReference>